<dbReference type="InterPro" id="IPR038096">
    <property type="entry name" value="TEA/ATTS_sf"/>
</dbReference>
<evidence type="ECO:0000259" key="4">
    <source>
        <dbReference type="PROSITE" id="PS51088"/>
    </source>
</evidence>
<keyword evidence="6" id="KW-1185">Reference proteome</keyword>
<accession>A0AA39JF28</accession>
<dbReference type="Gene3D" id="6.10.20.40">
    <property type="entry name" value="TEA/ATTS domain"/>
    <property type="match status" value="1"/>
</dbReference>
<comment type="similarity">
    <text evidence="1">Belongs to the TEC1 family.</text>
</comment>
<name>A0AA39JF28_ARMTA</name>
<dbReference type="GO" id="GO:0003700">
    <property type="term" value="F:DNA-binding transcription factor activity"/>
    <property type="evidence" value="ECO:0007669"/>
    <property type="project" value="InterPro"/>
</dbReference>
<dbReference type="SMART" id="SM00426">
    <property type="entry name" value="TEA"/>
    <property type="match status" value="1"/>
</dbReference>
<sequence length="457" mass="51337">MGNELQFSPVSNSLYPTMEGNLRLIPSRRPPRSSKVRPDTIITGRKSWKTMKDQQNEAVWPPYIEAALLEALEKYRPHSANIKNPKELRRFPKRNIFISNEIFKKTGKRRTAKQVGSRLQQLRDTCEDERVLELLTRREYSPEPESSSTDTSADSPVEETNDCALASPLSECTTSSPSEVSSESSRLSPLSSVSSSSSIGYQELPAIPRNVVVRIEICHQESTRRGHSPLRHSFEPMPSKPFYHRRIILSADRPLWTLAPTVTFTSSRPTSVSTFSSFIVYSNNALVHSEVSPLLPHVEQTNPATCYAYRARFLPEFWAHLCERYDLAQCTVTQNIIEPRASDEVVLLSLVYEFSHTYAAPSPILYSHSSAGPALPPHFAEIPVCNSVIPPPLSACHDRNFSHWPTACVSQPHASAWDVDHHKVVLNDTDAHYSLQGHILTSGYGEQYSPSDSDLRL</sequence>
<dbReference type="InterPro" id="IPR000818">
    <property type="entry name" value="TEA/ATTS_dom"/>
</dbReference>
<evidence type="ECO:0000313" key="6">
    <source>
        <dbReference type="Proteomes" id="UP001175211"/>
    </source>
</evidence>
<gene>
    <name evidence="5" type="ORF">EV420DRAFT_1485760</name>
</gene>
<proteinExistence type="inferred from homology"/>
<feature type="compositionally biased region" description="Low complexity" evidence="3">
    <location>
        <begin position="143"/>
        <end position="155"/>
    </location>
</feature>
<feature type="domain" description="TEA" evidence="4">
    <location>
        <begin position="53"/>
        <end position="129"/>
    </location>
</feature>
<evidence type="ECO:0000256" key="2">
    <source>
        <dbReference type="PROSITE-ProRule" id="PRU00505"/>
    </source>
</evidence>
<evidence type="ECO:0000256" key="1">
    <source>
        <dbReference type="ARBA" id="ARBA00008421"/>
    </source>
</evidence>
<dbReference type="Proteomes" id="UP001175211">
    <property type="component" value="Unassembled WGS sequence"/>
</dbReference>
<dbReference type="Pfam" id="PF01285">
    <property type="entry name" value="TEA"/>
    <property type="match status" value="1"/>
</dbReference>
<protein>
    <recommendedName>
        <fullName evidence="4">TEA domain-containing protein</fullName>
    </recommendedName>
</protein>
<feature type="compositionally biased region" description="Low complexity" evidence="3">
    <location>
        <begin position="175"/>
        <end position="197"/>
    </location>
</feature>
<feature type="DNA-binding region" description="TEA" evidence="2">
    <location>
        <begin position="53"/>
        <end position="129"/>
    </location>
</feature>
<dbReference type="EMBL" id="JAUEPS010000073">
    <property type="protein sequence ID" value="KAK0440907.1"/>
    <property type="molecule type" value="Genomic_DNA"/>
</dbReference>
<dbReference type="AlphaFoldDB" id="A0AA39JF28"/>
<comment type="caution">
    <text evidence="5">The sequence shown here is derived from an EMBL/GenBank/DDBJ whole genome shotgun (WGS) entry which is preliminary data.</text>
</comment>
<dbReference type="PROSITE" id="PS51088">
    <property type="entry name" value="TEA_2"/>
    <property type="match status" value="1"/>
</dbReference>
<reference evidence="5" key="1">
    <citation type="submission" date="2023-06" db="EMBL/GenBank/DDBJ databases">
        <authorList>
            <consortium name="Lawrence Berkeley National Laboratory"/>
            <person name="Ahrendt S."/>
            <person name="Sahu N."/>
            <person name="Indic B."/>
            <person name="Wong-Bajracharya J."/>
            <person name="Merenyi Z."/>
            <person name="Ke H.-M."/>
            <person name="Monk M."/>
            <person name="Kocsube S."/>
            <person name="Drula E."/>
            <person name="Lipzen A."/>
            <person name="Balint B."/>
            <person name="Henrissat B."/>
            <person name="Andreopoulos B."/>
            <person name="Martin F.M."/>
            <person name="Harder C.B."/>
            <person name="Rigling D."/>
            <person name="Ford K.L."/>
            <person name="Foster G.D."/>
            <person name="Pangilinan J."/>
            <person name="Papanicolaou A."/>
            <person name="Barry K."/>
            <person name="LaButti K."/>
            <person name="Viragh M."/>
            <person name="Koriabine M."/>
            <person name="Yan M."/>
            <person name="Riley R."/>
            <person name="Champramary S."/>
            <person name="Plett K.L."/>
            <person name="Tsai I.J."/>
            <person name="Slot J."/>
            <person name="Sipos G."/>
            <person name="Plett J."/>
            <person name="Nagy L.G."/>
            <person name="Grigoriev I.V."/>
        </authorList>
    </citation>
    <scope>NUCLEOTIDE SEQUENCE</scope>
    <source>
        <strain evidence="5">CCBAS 213</strain>
    </source>
</reference>
<evidence type="ECO:0000256" key="3">
    <source>
        <dbReference type="SAM" id="MobiDB-lite"/>
    </source>
</evidence>
<feature type="region of interest" description="Disordered" evidence="3">
    <location>
        <begin position="135"/>
        <end position="197"/>
    </location>
</feature>
<dbReference type="GeneID" id="85353835"/>
<organism evidence="5 6">
    <name type="scientific">Armillaria tabescens</name>
    <name type="common">Ringless honey mushroom</name>
    <name type="synonym">Agaricus tabescens</name>
    <dbReference type="NCBI Taxonomy" id="1929756"/>
    <lineage>
        <taxon>Eukaryota</taxon>
        <taxon>Fungi</taxon>
        <taxon>Dikarya</taxon>
        <taxon>Basidiomycota</taxon>
        <taxon>Agaricomycotina</taxon>
        <taxon>Agaricomycetes</taxon>
        <taxon>Agaricomycetidae</taxon>
        <taxon>Agaricales</taxon>
        <taxon>Marasmiineae</taxon>
        <taxon>Physalacriaceae</taxon>
        <taxon>Desarmillaria</taxon>
    </lineage>
</organism>
<dbReference type="RefSeq" id="XP_060323762.1">
    <property type="nucleotide sequence ID" value="XM_060470287.1"/>
</dbReference>
<evidence type="ECO:0000313" key="5">
    <source>
        <dbReference type="EMBL" id="KAK0440907.1"/>
    </source>
</evidence>